<keyword evidence="3" id="KW-1185">Reference proteome</keyword>
<evidence type="ECO:0000313" key="2">
    <source>
        <dbReference type="EMBL" id="PWN60583.1"/>
    </source>
</evidence>
<organism evidence="2 3">
    <name type="scientific">Chryseobacterium oncorhynchi</name>
    <dbReference type="NCBI Taxonomy" id="741074"/>
    <lineage>
        <taxon>Bacteria</taxon>
        <taxon>Pseudomonadati</taxon>
        <taxon>Bacteroidota</taxon>
        <taxon>Flavobacteriia</taxon>
        <taxon>Flavobacteriales</taxon>
        <taxon>Weeksellaceae</taxon>
        <taxon>Chryseobacterium group</taxon>
        <taxon>Chryseobacterium</taxon>
    </lineage>
</organism>
<keyword evidence="1" id="KW-1133">Transmembrane helix</keyword>
<reference evidence="2" key="1">
    <citation type="submission" date="2018-04" db="EMBL/GenBank/DDBJ databases">
        <title>Draft Genome Sequences of Chryseobacterium lactis NCTC11390T isolated from milk, Chryseobacterium oncorhynchi 701B-08T from rainbow trout, and Chryseobacterium viscerum 687B-08T from diseased fish.</title>
        <authorList>
            <person name="Jeong J.-J."/>
            <person name="Lee Y.J."/>
            <person name="Pathiraja D."/>
            <person name="Park B."/>
            <person name="Choi I.-G."/>
            <person name="Kim K.D."/>
        </authorList>
    </citation>
    <scope>NUCLEOTIDE SEQUENCE [LARGE SCALE GENOMIC DNA]</scope>
    <source>
        <strain evidence="2">701B-08</strain>
    </source>
</reference>
<evidence type="ECO:0000313" key="3">
    <source>
        <dbReference type="Proteomes" id="UP000236182"/>
    </source>
</evidence>
<dbReference type="OrthoDB" id="1269456at2"/>
<dbReference type="Proteomes" id="UP000236182">
    <property type="component" value="Unassembled WGS sequence"/>
</dbReference>
<dbReference type="InterPro" id="IPR021529">
    <property type="entry name" value="DUF2798"/>
</dbReference>
<proteinExistence type="predicted"/>
<comment type="caution">
    <text evidence="2">The sequence shown here is derived from an EMBL/GenBank/DDBJ whole genome shotgun (WGS) entry which is preliminary data.</text>
</comment>
<sequence length="85" mass="10115">MQQTILKSLFITAIITFTLSSLHNSARIYDAHFMYNWLESWCIALTITLTFNILIFPNCKFIRKNRISTLKNFCYKISLILRTYK</sequence>
<keyword evidence="1" id="KW-0812">Transmembrane</keyword>
<name>A0A316WJF7_9FLAO</name>
<feature type="transmembrane region" description="Helical" evidence="1">
    <location>
        <begin position="35"/>
        <end position="56"/>
    </location>
</feature>
<dbReference type="Pfam" id="PF11391">
    <property type="entry name" value="DUF2798"/>
    <property type="match status" value="1"/>
</dbReference>
<dbReference type="EMBL" id="PPEI02000007">
    <property type="protein sequence ID" value="PWN60583.1"/>
    <property type="molecule type" value="Genomic_DNA"/>
</dbReference>
<protein>
    <recommendedName>
        <fullName evidence="4">DUF2798 domain-containing protein</fullName>
    </recommendedName>
</protein>
<evidence type="ECO:0000256" key="1">
    <source>
        <dbReference type="SAM" id="Phobius"/>
    </source>
</evidence>
<keyword evidence="1" id="KW-0472">Membrane</keyword>
<gene>
    <name evidence="2" type="ORF">C1638_019100</name>
</gene>
<evidence type="ECO:0008006" key="4">
    <source>
        <dbReference type="Google" id="ProtNLM"/>
    </source>
</evidence>
<dbReference type="RefSeq" id="WP_109623550.1">
    <property type="nucleotide sequence ID" value="NZ_PPEI02000007.1"/>
</dbReference>
<dbReference type="AlphaFoldDB" id="A0A316WJF7"/>
<accession>A0A316WJF7</accession>